<evidence type="ECO:0000313" key="2">
    <source>
        <dbReference type="Proteomes" id="UP001473302"/>
    </source>
</evidence>
<sequence length="252" mass="29020">MVNTTVLLRYLFTKNQYKSVSTHESKGSYLEKLPDEILIHIFSQSALDFDTLGSVMELSPRMKYLGIHVLRHYRLGCLQMSLQIDQEGKNRISSKFQVERFDPATFSVSMTCINKTPRRYYSNRASPLIRSMNIADSYNSLLLLPDSNTIITDDDYSSFKSKESATQITKTEGDTSNGGKVNRKIETKKEGLHILQVIHNTSQGNKSVKWKFVYQISEKQGKEYRFLPVSIIIELDQLLLLLNKKQKTMNYL</sequence>
<proteinExistence type="predicted"/>
<dbReference type="EMBL" id="BAABUK010000027">
    <property type="protein sequence ID" value="GAA5815599.1"/>
    <property type="molecule type" value="Genomic_DNA"/>
</dbReference>
<name>A0ABP9Z912_9FUNG</name>
<reference evidence="1 2" key="1">
    <citation type="submission" date="2024-04" db="EMBL/GenBank/DDBJ databases">
        <title>genome sequences of Mucor flavus KT1a and Helicostylum pulchrum KT1b strains isolated from the surface of a dry-aged beef.</title>
        <authorList>
            <person name="Toyotome T."/>
            <person name="Hosono M."/>
            <person name="Torimaru M."/>
            <person name="Fukuda K."/>
            <person name="Mikami N."/>
        </authorList>
    </citation>
    <scope>NUCLEOTIDE SEQUENCE [LARGE SCALE GENOMIC DNA]</scope>
    <source>
        <strain evidence="1 2">KT1a</strain>
    </source>
</reference>
<gene>
    <name evidence="1" type="ORF">MFLAVUS_009111</name>
</gene>
<dbReference type="CDD" id="cd09917">
    <property type="entry name" value="F-box_SF"/>
    <property type="match status" value="1"/>
</dbReference>
<keyword evidence="2" id="KW-1185">Reference proteome</keyword>
<evidence type="ECO:0008006" key="3">
    <source>
        <dbReference type="Google" id="ProtNLM"/>
    </source>
</evidence>
<dbReference type="Proteomes" id="UP001473302">
    <property type="component" value="Unassembled WGS sequence"/>
</dbReference>
<organism evidence="1 2">
    <name type="scientific">Mucor flavus</name>
    <dbReference type="NCBI Taxonomy" id="439312"/>
    <lineage>
        <taxon>Eukaryota</taxon>
        <taxon>Fungi</taxon>
        <taxon>Fungi incertae sedis</taxon>
        <taxon>Mucoromycota</taxon>
        <taxon>Mucoromycotina</taxon>
        <taxon>Mucoromycetes</taxon>
        <taxon>Mucorales</taxon>
        <taxon>Mucorineae</taxon>
        <taxon>Mucoraceae</taxon>
        <taxon>Mucor</taxon>
    </lineage>
</organism>
<comment type="caution">
    <text evidence="1">The sequence shown here is derived from an EMBL/GenBank/DDBJ whole genome shotgun (WGS) entry which is preliminary data.</text>
</comment>
<evidence type="ECO:0000313" key="1">
    <source>
        <dbReference type="EMBL" id="GAA5815599.1"/>
    </source>
</evidence>
<accession>A0ABP9Z912</accession>
<protein>
    <recommendedName>
        <fullName evidence="3">F-box domain-containing protein</fullName>
    </recommendedName>
</protein>